<dbReference type="EMBL" id="JAJNEC010000005">
    <property type="protein sequence ID" value="MCD2423470.1"/>
    <property type="molecule type" value="Genomic_DNA"/>
</dbReference>
<keyword evidence="2" id="KW-1185">Reference proteome</keyword>
<comment type="caution">
    <text evidence="1">The sequence shown here is derived from an EMBL/GenBank/DDBJ whole genome shotgun (WGS) entry which is preliminary data.</text>
</comment>
<organism evidence="1 2">
    <name type="scientific">Niabella pedocola</name>
    <dbReference type="NCBI Taxonomy" id="1752077"/>
    <lineage>
        <taxon>Bacteria</taxon>
        <taxon>Pseudomonadati</taxon>
        <taxon>Bacteroidota</taxon>
        <taxon>Chitinophagia</taxon>
        <taxon>Chitinophagales</taxon>
        <taxon>Chitinophagaceae</taxon>
        <taxon>Niabella</taxon>
    </lineage>
</organism>
<dbReference type="InterPro" id="IPR035576">
    <property type="entry name" value="T6SS_TssC"/>
</dbReference>
<reference evidence="1 2" key="1">
    <citation type="submission" date="2021-11" db="EMBL/GenBank/DDBJ databases">
        <title>Genomic of Niabella pedocola.</title>
        <authorList>
            <person name="Wu T."/>
        </authorList>
    </citation>
    <scope>NUCLEOTIDE SEQUENCE [LARGE SCALE GENOMIC DNA]</scope>
    <source>
        <strain evidence="1 2">JCM 31011</strain>
    </source>
</reference>
<evidence type="ECO:0000313" key="1">
    <source>
        <dbReference type="EMBL" id="MCD2423470.1"/>
    </source>
</evidence>
<name>A0ABS8PQX1_9BACT</name>
<dbReference type="Proteomes" id="UP001199816">
    <property type="component" value="Unassembled WGS sequence"/>
</dbReference>
<proteinExistence type="predicted"/>
<protein>
    <submittedName>
        <fullName evidence="1">DUF5458 family protein</fullName>
    </submittedName>
</protein>
<evidence type="ECO:0000313" key="2">
    <source>
        <dbReference type="Proteomes" id="UP001199816"/>
    </source>
</evidence>
<gene>
    <name evidence="1" type="ORF">LQ567_11905</name>
</gene>
<dbReference type="RefSeq" id="WP_231004733.1">
    <property type="nucleotide sequence ID" value="NZ_JAJNEC010000005.1"/>
</dbReference>
<sequence>MTAHTDHTEESLLMPEAAEVPLVPKELFEVLASVVEGVHYLNPDRKAQMDLFLGEAGFREERASLLAGLRTWDVLLDKKMDADALASYCEAAAAEELSRYQQNIKTVLEHSRKLECMYRALHAFFENTEKDRILNVTFLNAGLEQLRDTDAPKFIDFVREEFKKNYDRLDLRDHYSLLAIPGYLGSRSVIEVWGKLAHEHKVMLVTDFEHLDAPDDVMELFERVQHAGGEKFLSSVMMTCNWLVARGSHTAAGEDEALFMPPSAALAGRLYATLMSQVAAGKKFGILRGVNGVAFELKKSEIAHLEKMSLIPMVKEQGHVMAFSAKTLFNGDNMGLQTYSVVRVFDYVTKVLIDFLNRRAFENFNANTRRELMTQMVLFLDNISGPRKLVENFTIRRFEQDAVKKDNIHLDIYMKPYFPAKNFLIKMEGQKNEDGKTWDTDYDDS</sequence>
<dbReference type="Pfam" id="PF17541">
    <property type="entry name" value="TssC"/>
    <property type="match status" value="1"/>
</dbReference>
<accession>A0ABS8PQX1</accession>